<keyword evidence="13" id="KW-1185">Reference proteome</keyword>
<comment type="catalytic activity">
    <reaction evidence="9">
        <text>an acyl phosphate + H2O = a carboxylate + phosphate + H(+)</text>
        <dbReference type="Rhea" id="RHEA:14965"/>
        <dbReference type="ChEBI" id="CHEBI:15377"/>
        <dbReference type="ChEBI" id="CHEBI:15378"/>
        <dbReference type="ChEBI" id="CHEBI:29067"/>
        <dbReference type="ChEBI" id="CHEBI:43474"/>
        <dbReference type="ChEBI" id="CHEBI:59918"/>
        <dbReference type="EC" id="3.6.1.7"/>
    </reaction>
</comment>
<keyword evidence="4" id="KW-0479">Metal-binding</keyword>
<dbReference type="GO" id="GO:0016874">
    <property type="term" value="F:ligase activity"/>
    <property type="evidence" value="ECO:0007669"/>
    <property type="project" value="UniProtKB-UniRule"/>
</dbReference>
<evidence type="ECO:0000256" key="3">
    <source>
        <dbReference type="ARBA" id="ARBA00022598"/>
    </source>
</evidence>
<dbReference type="GO" id="GO:0003725">
    <property type="term" value="F:double-stranded RNA binding"/>
    <property type="evidence" value="ECO:0007669"/>
    <property type="project" value="InterPro"/>
</dbReference>
<dbReference type="Pfam" id="PF01300">
    <property type="entry name" value="Sua5_yciO_yrdC"/>
    <property type="match status" value="1"/>
</dbReference>
<feature type="domain" description="YrdC-like" evidence="11">
    <location>
        <begin position="199"/>
        <end position="378"/>
    </location>
</feature>
<protein>
    <recommendedName>
        <fullName evidence="8">Carbamoyltransferase</fullName>
        <ecNumber evidence="8">6.2.-.-</ecNumber>
    </recommendedName>
</protein>
<dbReference type="Gene3D" id="3.90.870.50">
    <property type="match status" value="1"/>
</dbReference>
<dbReference type="InterPro" id="IPR001792">
    <property type="entry name" value="Acylphosphatase-like_dom"/>
</dbReference>
<comment type="catalytic activity">
    <reaction evidence="7">
        <text>C-terminal L-cysteinyl-[HypE protein] + carbamoyl phosphate + ATP + H2O = C-terminal S-carboxamide-L-cysteinyl-[HypE protein] + AMP + phosphate + diphosphate + H(+)</text>
        <dbReference type="Rhea" id="RHEA:55636"/>
        <dbReference type="Rhea" id="RHEA-COMP:14247"/>
        <dbReference type="Rhea" id="RHEA-COMP:14392"/>
        <dbReference type="ChEBI" id="CHEBI:15377"/>
        <dbReference type="ChEBI" id="CHEBI:15378"/>
        <dbReference type="ChEBI" id="CHEBI:30616"/>
        <dbReference type="ChEBI" id="CHEBI:33019"/>
        <dbReference type="ChEBI" id="CHEBI:43474"/>
        <dbReference type="ChEBI" id="CHEBI:58228"/>
        <dbReference type="ChEBI" id="CHEBI:76913"/>
        <dbReference type="ChEBI" id="CHEBI:139126"/>
        <dbReference type="ChEBI" id="CHEBI:456215"/>
    </reaction>
</comment>
<keyword evidence="5" id="KW-0863">Zinc-finger</keyword>
<dbReference type="InterPro" id="IPR051060">
    <property type="entry name" value="Carbamoyltrans_HypF-like"/>
</dbReference>
<evidence type="ECO:0000256" key="4">
    <source>
        <dbReference type="ARBA" id="ARBA00022723"/>
    </source>
</evidence>
<evidence type="ECO:0000256" key="9">
    <source>
        <dbReference type="PROSITE-ProRule" id="PRU00520"/>
    </source>
</evidence>
<dbReference type="InterPro" id="IPR036046">
    <property type="entry name" value="Acylphosphatase-like_dom_sf"/>
</dbReference>
<dbReference type="InterPro" id="IPR004421">
    <property type="entry name" value="Carbamoyltransferase_HypF"/>
</dbReference>
<dbReference type="GO" id="GO:0016743">
    <property type="term" value="F:carboxyl- or carbamoyltransferase activity"/>
    <property type="evidence" value="ECO:0007669"/>
    <property type="project" value="UniProtKB-UniRule"/>
</dbReference>
<comment type="similarity">
    <text evidence="2 8">Belongs to the carbamoyltransferase HypF family.</text>
</comment>
<dbReference type="SUPFAM" id="SSF55821">
    <property type="entry name" value="YrdC/RibB"/>
    <property type="match status" value="1"/>
</dbReference>
<evidence type="ECO:0000256" key="5">
    <source>
        <dbReference type="ARBA" id="ARBA00022771"/>
    </source>
</evidence>
<dbReference type="Pfam" id="PF22521">
    <property type="entry name" value="HypF_C_2"/>
    <property type="match status" value="1"/>
</dbReference>
<keyword evidence="9" id="KW-0378">Hydrolase</keyword>
<dbReference type="GO" id="GO:0008270">
    <property type="term" value="F:zinc ion binding"/>
    <property type="evidence" value="ECO:0007669"/>
    <property type="project" value="UniProtKB-KW"/>
</dbReference>
<dbReference type="Gene3D" id="3.30.110.120">
    <property type="match status" value="1"/>
</dbReference>
<dbReference type="GO" id="GO:0051604">
    <property type="term" value="P:protein maturation"/>
    <property type="evidence" value="ECO:0007669"/>
    <property type="project" value="TreeGrafter"/>
</dbReference>
<dbReference type="SUPFAM" id="SSF54975">
    <property type="entry name" value="Acylphosphatase/BLUF domain-like"/>
    <property type="match status" value="1"/>
</dbReference>
<proteinExistence type="inferred from homology"/>
<comment type="pathway">
    <text evidence="1">Protein modification; [NiFe] hydrogenase maturation.</text>
</comment>
<keyword evidence="12" id="KW-0808">Transferase</keyword>
<dbReference type="InterPro" id="IPR017968">
    <property type="entry name" value="Acylphosphatase_CS"/>
</dbReference>
<dbReference type="InterPro" id="IPR041440">
    <property type="entry name" value="HypF_C"/>
</dbReference>
<dbReference type="InterPro" id="IPR006070">
    <property type="entry name" value="Sua5-like_dom"/>
</dbReference>
<feature type="active site" evidence="9">
    <location>
        <position position="36"/>
    </location>
</feature>
<dbReference type="PIRSF" id="PIRSF006256">
    <property type="entry name" value="CMPcnvr_hdrg_mat"/>
    <property type="match status" value="1"/>
</dbReference>
<dbReference type="AlphaFoldDB" id="A0A517Y3B2"/>
<evidence type="ECO:0000256" key="6">
    <source>
        <dbReference type="ARBA" id="ARBA00022833"/>
    </source>
</evidence>
<evidence type="ECO:0000313" key="12">
    <source>
        <dbReference type="EMBL" id="QDU24227.1"/>
    </source>
</evidence>
<dbReference type="InterPro" id="IPR017945">
    <property type="entry name" value="DHBP_synth_RibB-like_a/b_dom"/>
</dbReference>
<dbReference type="InterPro" id="IPR055128">
    <property type="entry name" value="HypF_C_2"/>
</dbReference>
<reference evidence="12 13" key="1">
    <citation type="submission" date="2019-02" db="EMBL/GenBank/DDBJ databases">
        <title>Deep-cultivation of Planctomycetes and their phenomic and genomic characterization uncovers novel biology.</title>
        <authorList>
            <person name="Wiegand S."/>
            <person name="Jogler M."/>
            <person name="Boedeker C."/>
            <person name="Pinto D."/>
            <person name="Vollmers J."/>
            <person name="Rivas-Marin E."/>
            <person name="Kohn T."/>
            <person name="Peeters S.H."/>
            <person name="Heuer A."/>
            <person name="Rast P."/>
            <person name="Oberbeckmann S."/>
            <person name="Bunk B."/>
            <person name="Jeske O."/>
            <person name="Meyerdierks A."/>
            <person name="Storesund J.E."/>
            <person name="Kallscheuer N."/>
            <person name="Luecker S."/>
            <person name="Lage O.M."/>
            <person name="Pohl T."/>
            <person name="Merkel B.J."/>
            <person name="Hornburger P."/>
            <person name="Mueller R.-W."/>
            <person name="Bruemmer F."/>
            <person name="Labrenz M."/>
            <person name="Spormann A.M."/>
            <person name="Op den Camp H."/>
            <person name="Overmann J."/>
            <person name="Amann R."/>
            <person name="Jetten M.S.M."/>
            <person name="Mascher T."/>
            <person name="Medema M.H."/>
            <person name="Devos D.P."/>
            <person name="Kaster A.-K."/>
            <person name="Ovreas L."/>
            <person name="Rohde M."/>
            <person name="Galperin M.Y."/>
            <person name="Jogler C."/>
        </authorList>
    </citation>
    <scope>NUCLEOTIDE SEQUENCE [LARGE SCALE GENOMIC DNA]</scope>
    <source>
        <strain evidence="12 13">ETA_A1</strain>
    </source>
</reference>
<dbReference type="Pfam" id="PF17788">
    <property type="entry name" value="HypF_C"/>
    <property type="match status" value="1"/>
</dbReference>
<evidence type="ECO:0000256" key="8">
    <source>
        <dbReference type="PIRNR" id="PIRNR006256"/>
    </source>
</evidence>
<feature type="domain" description="Acylphosphatase-like" evidence="10">
    <location>
        <begin position="3"/>
        <end position="89"/>
    </location>
</feature>
<evidence type="ECO:0000259" key="10">
    <source>
        <dbReference type="PROSITE" id="PS51160"/>
    </source>
</evidence>
<dbReference type="KEGG" id="uli:ETAA1_62410"/>
<organism evidence="12 13">
    <name type="scientific">Urbifossiella limnaea</name>
    <dbReference type="NCBI Taxonomy" id="2528023"/>
    <lineage>
        <taxon>Bacteria</taxon>
        <taxon>Pseudomonadati</taxon>
        <taxon>Planctomycetota</taxon>
        <taxon>Planctomycetia</taxon>
        <taxon>Gemmatales</taxon>
        <taxon>Gemmataceae</taxon>
        <taxon>Urbifossiella</taxon>
    </lineage>
</organism>
<feature type="active site" evidence="9">
    <location>
        <position position="18"/>
    </location>
</feature>
<dbReference type="Proteomes" id="UP000319576">
    <property type="component" value="Chromosome"/>
</dbReference>
<gene>
    <name evidence="12" type="primary">hypF</name>
    <name evidence="12" type="ORF">ETAA1_62410</name>
</gene>
<evidence type="ECO:0000259" key="11">
    <source>
        <dbReference type="PROSITE" id="PS51163"/>
    </source>
</evidence>
<dbReference type="PANTHER" id="PTHR42959:SF1">
    <property type="entry name" value="CARBAMOYLTRANSFERASE HYPF"/>
    <property type="match status" value="1"/>
</dbReference>
<evidence type="ECO:0000313" key="13">
    <source>
        <dbReference type="Proteomes" id="UP000319576"/>
    </source>
</evidence>
<evidence type="ECO:0000256" key="1">
    <source>
        <dbReference type="ARBA" id="ARBA00004711"/>
    </source>
</evidence>
<dbReference type="Pfam" id="PF07503">
    <property type="entry name" value="zf-HYPF"/>
    <property type="match status" value="2"/>
</dbReference>
<dbReference type="NCBIfam" id="TIGR00143">
    <property type="entry name" value="hypF"/>
    <property type="match status" value="1"/>
</dbReference>
<keyword evidence="6" id="KW-0862">Zinc</keyword>
<accession>A0A517Y3B2</accession>
<dbReference type="PROSITE" id="PS00150">
    <property type="entry name" value="ACYLPHOSPHATASE_1"/>
    <property type="match status" value="1"/>
</dbReference>
<dbReference type="PANTHER" id="PTHR42959">
    <property type="entry name" value="CARBAMOYLTRANSFERASE"/>
    <property type="match status" value="1"/>
</dbReference>
<evidence type="ECO:0000256" key="7">
    <source>
        <dbReference type="ARBA" id="ARBA00048220"/>
    </source>
</evidence>
<dbReference type="InterPro" id="IPR011125">
    <property type="entry name" value="Znf_HypF"/>
</dbReference>
<name>A0A517Y3B2_9BACT</name>
<dbReference type="GO" id="GO:0003998">
    <property type="term" value="F:acylphosphatase activity"/>
    <property type="evidence" value="ECO:0007669"/>
    <property type="project" value="UniProtKB-EC"/>
</dbReference>
<dbReference type="PROSITE" id="PS51160">
    <property type="entry name" value="ACYLPHOSPHATASE_3"/>
    <property type="match status" value="1"/>
</dbReference>
<evidence type="ECO:0000256" key="2">
    <source>
        <dbReference type="ARBA" id="ARBA00008097"/>
    </source>
</evidence>
<keyword evidence="3" id="KW-0436">Ligase</keyword>
<sequence>MVRRRLAVRGVVQGVGFRPFVYQLAVRHALTGVVGNDTAGVFIEVQGAADRVAAFAAELTARPPPLARVDAVDAADLPTVPETHFVIVASQTTAGRGSSVPADVATCADCLRELFDPADRRFRYPFINCTHCGPRFTIIRRLPYDRPATTMAGFPMCAACEREYLDPADRRFHAQPVACPACGPRVWLEAGGASVAAGDAAVREAGRVLAGGGLLAVKGIGGFHLACDAGTAAAVAKLRERKGRTDKPFAVMVPDIDAAKRIAEVGDDEAAVLTSPERPIVMVRRRDAGGVIAPGLNTVGLMLPYSPLHHLLVDRPLVMTSGNRGDEPIARDNAEARWRLADLADAFLMHDRDIHTACDDSVVRVFAGHEYPVRRSRGYAPLPVKLPRAGKAVLAVGGELKATLCVTAGDHAYLSQHVGDVESPDTLAALDRTADHLLALFGVAPEVVACDLHPGYLSAEWAARFAERRGVPLVRVQHHRAHVASLLADANWHGGPVLVACFDGTGYGTDGAVWGGEFFLADEGRIERVAHLKYVPLPGGDAAVRKPYRVALAHLWAAGIGWDSDLPSTTACGDAEQRVIRRQLERNVNCVPTSSMGRLFDAVASLAGVCQAVSYEGQAAMELEAVAGDGADPYPFGVTRAGPLVLDTAPLLAAVVADVSGRTPAPRIAARFHAAVAEMVRVVAGSLAAPAVGLTGGVFQNVTLLQLVADRLRAEGVAVLTHLQVPCNDGGLSLGQAVVAGGIR</sequence>
<dbReference type="Gene3D" id="3.30.420.40">
    <property type="match status" value="1"/>
</dbReference>
<dbReference type="UniPathway" id="UPA00335"/>
<dbReference type="EC" id="6.2.-.-" evidence="8"/>
<dbReference type="Gene3D" id="3.30.420.360">
    <property type="match status" value="1"/>
</dbReference>
<dbReference type="EMBL" id="CP036273">
    <property type="protein sequence ID" value="QDU24227.1"/>
    <property type="molecule type" value="Genomic_DNA"/>
</dbReference>
<dbReference type="PROSITE" id="PS51163">
    <property type="entry name" value="YRDC"/>
    <property type="match status" value="1"/>
</dbReference>
<dbReference type="Pfam" id="PF00708">
    <property type="entry name" value="Acylphosphatase"/>
    <property type="match status" value="1"/>
</dbReference>